<dbReference type="Proteomes" id="UP000784294">
    <property type="component" value="Unassembled WGS sequence"/>
</dbReference>
<dbReference type="EMBL" id="CAAALY010001360">
    <property type="protein sequence ID" value="VEL07257.1"/>
    <property type="molecule type" value="Genomic_DNA"/>
</dbReference>
<evidence type="ECO:0000256" key="1">
    <source>
        <dbReference type="SAM" id="MobiDB-lite"/>
    </source>
</evidence>
<feature type="region of interest" description="Disordered" evidence="1">
    <location>
        <begin position="193"/>
        <end position="224"/>
    </location>
</feature>
<name>A0A3S4ZMP5_9PLAT</name>
<accession>A0A3S4ZMP5</accession>
<sequence>MSKYVLLPKTTTLLRGREFHLISSIDIVQPSRQPILGLVSARGLHSRRMATRLRCTLVGVGAGNGDQVKPTDPSGKCKNSAISTRPSTAKSSTVVSFSRLPSSRISTTVECADSDFIPISDVGMAAIAVGPQSPAFSHSSSALAVAAPTCSPSPTDSPAAWACQLSSRPVGPSCSSSAHLLVTSSPTWSVSTPAPPAPVVTSPSSCTLRSAGPASLPTSPQRPEITKLDCRPHTRLFIQSGTTTHM</sequence>
<proteinExistence type="predicted"/>
<protein>
    <submittedName>
        <fullName evidence="2">Uncharacterized protein</fullName>
    </submittedName>
</protein>
<evidence type="ECO:0000313" key="2">
    <source>
        <dbReference type="EMBL" id="VEL07257.1"/>
    </source>
</evidence>
<keyword evidence="3" id="KW-1185">Reference proteome</keyword>
<organism evidence="2 3">
    <name type="scientific">Protopolystoma xenopodis</name>
    <dbReference type="NCBI Taxonomy" id="117903"/>
    <lineage>
        <taxon>Eukaryota</taxon>
        <taxon>Metazoa</taxon>
        <taxon>Spiralia</taxon>
        <taxon>Lophotrochozoa</taxon>
        <taxon>Platyhelminthes</taxon>
        <taxon>Monogenea</taxon>
        <taxon>Polyopisthocotylea</taxon>
        <taxon>Polystomatidea</taxon>
        <taxon>Polystomatidae</taxon>
        <taxon>Protopolystoma</taxon>
    </lineage>
</organism>
<comment type="caution">
    <text evidence="2">The sequence shown here is derived from an EMBL/GenBank/DDBJ whole genome shotgun (WGS) entry which is preliminary data.</text>
</comment>
<reference evidence="2" key="1">
    <citation type="submission" date="2018-11" db="EMBL/GenBank/DDBJ databases">
        <authorList>
            <consortium name="Pathogen Informatics"/>
        </authorList>
    </citation>
    <scope>NUCLEOTIDE SEQUENCE</scope>
</reference>
<evidence type="ECO:0000313" key="3">
    <source>
        <dbReference type="Proteomes" id="UP000784294"/>
    </source>
</evidence>
<dbReference type="AlphaFoldDB" id="A0A3S4ZMP5"/>
<gene>
    <name evidence="2" type="ORF">PXEA_LOCUS697</name>
</gene>